<comment type="caution">
    <text evidence="1">The sequence shown here is derived from an EMBL/GenBank/DDBJ whole genome shotgun (WGS) entry which is preliminary data.</text>
</comment>
<protein>
    <submittedName>
        <fullName evidence="1">Uncharacterized protein</fullName>
    </submittedName>
</protein>
<sequence length="101" mass="11466">MGERDPLERPCWFFVSIGDDLTFGNLIVWAGSRLEVYEKFQNPVKVVKVTPLSWRGLKELTGCSIPINEEPDDYARGEIMFQYNSRAISILPNVSMDVIGV</sequence>
<gene>
    <name evidence="1" type="ORF">LCGC14_0872440</name>
</gene>
<evidence type="ECO:0000313" key="1">
    <source>
        <dbReference type="EMBL" id="KKN26677.1"/>
    </source>
</evidence>
<reference evidence="1" key="1">
    <citation type="journal article" date="2015" name="Nature">
        <title>Complex archaea that bridge the gap between prokaryotes and eukaryotes.</title>
        <authorList>
            <person name="Spang A."/>
            <person name="Saw J.H."/>
            <person name="Jorgensen S.L."/>
            <person name="Zaremba-Niedzwiedzka K."/>
            <person name="Martijn J."/>
            <person name="Lind A.E."/>
            <person name="van Eijk R."/>
            <person name="Schleper C."/>
            <person name="Guy L."/>
            <person name="Ettema T.J."/>
        </authorList>
    </citation>
    <scope>NUCLEOTIDE SEQUENCE</scope>
</reference>
<name>A0A0F9PPW9_9ZZZZ</name>
<proteinExistence type="predicted"/>
<dbReference type="EMBL" id="LAZR01002702">
    <property type="protein sequence ID" value="KKN26677.1"/>
    <property type="molecule type" value="Genomic_DNA"/>
</dbReference>
<organism evidence="1">
    <name type="scientific">marine sediment metagenome</name>
    <dbReference type="NCBI Taxonomy" id="412755"/>
    <lineage>
        <taxon>unclassified sequences</taxon>
        <taxon>metagenomes</taxon>
        <taxon>ecological metagenomes</taxon>
    </lineage>
</organism>
<accession>A0A0F9PPW9</accession>
<dbReference type="AlphaFoldDB" id="A0A0F9PPW9"/>